<evidence type="ECO:0000313" key="3">
    <source>
        <dbReference type="Proteomes" id="UP000187209"/>
    </source>
</evidence>
<feature type="chain" id="PRO_5012683954" evidence="1">
    <location>
        <begin position="19"/>
        <end position="250"/>
    </location>
</feature>
<evidence type="ECO:0000313" key="2">
    <source>
        <dbReference type="EMBL" id="OMJ69446.1"/>
    </source>
</evidence>
<proteinExistence type="predicted"/>
<dbReference type="Proteomes" id="UP000187209">
    <property type="component" value="Unassembled WGS sequence"/>
</dbReference>
<keyword evidence="1" id="KW-0732">Signal</keyword>
<gene>
    <name evidence="2" type="ORF">SteCoe_32820</name>
</gene>
<name>A0A1R2AY64_9CILI</name>
<protein>
    <submittedName>
        <fullName evidence="2">Uncharacterized protein</fullName>
    </submittedName>
</protein>
<dbReference type="EMBL" id="MPUH01001197">
    <property type="protein sequence ID" value="OMJ69446.1"/>
    <property type="molecule type" value="Genomic_DNA"/>
</dbReference>
<organism evidence="2 3">
    <name type="scientific">Stentor coeruleus</name>
    <dbReference type="NCBI Taxonomy" id="5963"/>
    <lineage>
        <taxon>Eukaryota</taxon>
        <taxon>Sar</taxon>
        <taxon>Alveolata</taxon>
        <taxon>Ciliophora</taxon>
        <taxon>Postciliodesmatophora</taxon>
        <taxon>Heterotrichea</taxon>
        <taxon>Heterotrichida</taxon>
        <taxon>Stentoridae</taxon>
        <taxon>Stentor</taxon>
    </lineage>
</organism>
<reference evidence="2 3" key="1">
    <citation type="submission" date="2016-11" db="EMBL/GenBank/DDBJ databases">
        <title>The macronuclear genome of Stentor coeruleus: a giant cell with tiny introns.</title>
        <authorList>
            <person name="Slabodnick M."/>
            <person name="Ruby J.G."/>
            <person name="Reiff S.B."/>
            <person name="Swart E.C."/>
            <person name="Gosai S."/>
            <person name="Prabakaran S."/>
            <person name="Witkowska E."/>
            <person name="Larue G.E."/>
            <person name="Fisher S."/>
            <person name="Freeman R.M."/>
            <person name="Gunawardena J."/>
            <person name="Chu W."/>
            <person name="Stover N.A."/>
            <person name="Gregory B.D."/>
            <person name="Nowacki M."/>
            <person name="Derisi J."/>
            <person name="Roy S.W."/>
            <person name="Marshall W.F."/>
            <person name="Sood P."/>
        </authorList>
    </citation>
    <scope>NUCLEOTIDE SEQUENCE [LARGE SCALE GENOMIC DNA]</scope>
    <source>
        <strain evidence="2">WM001</strain>
    </source>
</reference>
<accession>A0A1R2AY64</accession>
<comment type="caution">
    <text evidence="2">The sequence shown here is derived from an EMBL/GenBank/DDBJ whole genome shotgun (WGS) entry which is preliminary data.</text>
</comment>
<dbReference type="AlphaFoldDB" id="A0A1R2AY64"/>
<keyword evidence="3" id="KW-1185">Reference proteome</keyword>
<sequence length="250" mass="28973">MSIFQLFFTTSLLATTQACNEYCWTACSVLNGKDSCFKACECDIPHTFPLIPDSFCQTFPQDFSLILNAFSCQQTDYHNCNLLETYSEIHQCAHNTNCITFFNFRSIIENTPSLHWPCIQPKYLLSYIQDPDFLKIFNIFDLSQKSCFNILHNLNKNISHKDFVYCLANSSSQLFNDMNEQCDIKCGNFCSNREKCLKNCKKDLCITVNNTRIMIEHDFNKELIMKKPKIFTCPVDDPEFKGILSKPLEI</sequence>
<feature type="signal peptide" evidence="1">
    <location>
        <begin position="1"/>
        <end position="18"/>
    </location>
</feature>
<evidence type="ECO:0000256" key="1">
    <source>
        <dbReference type="SAM" id="SignalP"/>
    </source>
</evidence>